<keyword evidence="7" id="KW-0732">Signal</keyword>
<sequence>MLMNIFAFAEGVDANYGKIAGTVKTTDGKPAADVTVTIKELNKATATKENGTYLFQNVKPGTYTIVVTLVGSKTEQLTVTVSAGKLSNADFNLSETASQLKEVVISTGKTLNNTKATLDKAGIRPLDLPQSTGVVSSQVIQDQQINRLGDAVRNVSGVSLTQTRGGVGETFTARGYSIGIGGGSGSIFKNGVLTNTAGFPEAATLESVEILKGSSALMYGNVSGGLIINMVTKKPKFEYGGEVSMRVGSYSAYKPVVDVYGPISNNIAFRVIGVYENDGSYRNHVKTERVYANPSFLFNLGKSTTLLVEGDFLKSNLTPDWGVGSLNNGQAINTTVPRSQFINTNWAYSHMDQYSGMATLNHSFSDTWKLNAILSTQSTKIDSYGSSLPNNTAANGDWNRGLQRANTLENNYTGQVNLTGRFNTGFLGHQLLVGTDVTKVNNQTNAYSVNGKNISTYAYDKINIIDLNKFVPRTDIPNAVDTALTHAPVYRFGAYIQDLMTITSKLKLLAGVRWSWQQTSQTTIDFLQKGTTGLGTAKTKYDRAFSPKVSLIYQPIPTSSIYASYSSNFIVNTGTDINGRGLDPSTVNQYEAGIKNEFFNGKLSANLSVYRIINSNLSIADPNNTAFRMLNGETTSDGFEVDVTGNFTRDFYFILGYGYNNARYTNGTGLKGSPLEGERLVINPKQTANATAFYTFHNYALRGFKVGASVFYTGERLAGYNNTVGQTQNYSRLLPVGGFATLDLSAGYTYHKLSILAQVSNITNTFNYLIHDNYSVTPIPPRQFLTTVAYKF</sequence>
<dbReference type="AlphaFoldDB" id="A0A1Q6A2Z5"/>
<dbReference type="Pfam" id="PF00593">
    <property type="entry name" value="TonB_dep_Rec_b-barrel"/>
    <property type="match status" value="1"/>
</dbReference>
<evidence type="ECO:0000256" key="2">
    <source>
        <dbReference type="ARBA" id="ARBA00009810"/>
    </source>
</evidence>
<dbReference type="CDD" id="cd01347">
    <property type="entry name" value="ligand_gated_channel"/>
    <property type="match status" value="1"/>
</dbReference>
<dbReference type="InterPro" id="IPR013784">
    <property type="entry name" value="Carb-bd-like_fold"/>
</dbReference>
<dbReference type="GO" id="GO:0009279">
    <property type="term" value="C:cell outer membrane"/>
    <property type="evidence" value="ECO:0007669"/>
    <property type="project" value="UniProtKB-SubCell"/>
</dbReference>
<dbReference type="Gene3D" id="2.60.40.1120">
    <property type="entry name" value="Carboxypeptidase-like, regulatory domain"/>
    <property type="match status" value="1"/>
</dbReference>
<evidence type="ECO:0000256" key="1">
    <source>
        <dbReference type="ARBA" id="ARBA00004571"/>
    </source>
</evidence>
<dbReference type="Gene3D" id="2.40.170.20">
    <property type="entry name" value="TonB-dependent receptor, beta-barrel domain"/>
    <property type="match status" value="1"/>
</dbReference>
<keyword evidence="3 14" id="KW-0813">Transport</keyword>
<dbReference type="GO" id="GO:0015891">
    <property type="term" value="P:siderophore transport"/>
    <property type="evidence" value="ECO:0007669"/>
    <property type="project" value="InterPro"/>
</dbReference>
<evidence type="ECO:0000256" key="12">
    <source>
        <dbReference type="ARBA" id="ARBA00023170"/>
    </source>
</evidence>
<gene>
    <name evidence="18" type="ORF">RG47T_3850</name>
</gene>
<dbReference type="STRING" id="1302689.RG47T_3850"/>
<dbReference type="GO" id="GO:0015344">
    <property type="term" value="F:siderophore uptake transmembrane transporter activity"/>
    <property type="evidence" value="ECO:0007669"/>
    <property type="project" value="TreeGrafter"/>
</dbReference>
<evidence type="ECO:0000256" key="14">
    <source>
        <dbReference type="PROSITE-ProRule" id="PRU01360"/>
    </source>
</evidence>
<evidence type="ECO:0000259" key="17">
    <source>
        <dbReference type="Pfam" id="PF07715"/>
    </source>
</evidence>
<evidence type="ECO:0000313" key="18">
    <source>
        <dbReference type="EMBL" id="OKS88383.1"/>
    </source>
</evidence>
<dbReference type="InterPro" id="IPR010105">
    <property type="entry name" value="TonB_sidphr_rcpt"/>
</dbReference>
<dbReference type="InterPro" id="IPR012910">
    <property type="entry name" value="Plug_dom"/>
</dbReference>
<evidence type="ECO:0000256" key="8">
    <source>
        <dbReference type="ARBA" id="ARBA00023004"/>
    </source>
</evidence>
<evidence type="ECO:0000256" key="4">
    <source>
        <dbReference type="ARBA" id="ARBA00022452"/>
    </source>
</evidence>
<evidence type="ECO:0000256" key="5">
    <source>
        <dbReference type="ARBA" id="ARBA00022496"/>
    </source>
</evidence>
<evidence type="ECO:0000259" key="16">
    <source>
        <dbReference type="Pfam" id="PF00593"/>
    </source>
</evidence>
<dbReference type="GO" id="GO:0038023">
    <property type="term" value="F:signaling receptor activity"/>
    <property type="evidence" value="ECO:0007669"/>
    <property type="project" value="InterPro"/>
</dbReference>
<dbReference type="Pfam" id="PF07715">
    <property type="entry name" value="Plug"/>
    <property type="match status" value="1"/>
</dbReference>
<dbReference type="PANTHER" id="PTHR32552:SF68">
    <property type="entry name" value="FERRICHROME OUTER MEMBRANE TRANSPORTER_PHAGE RECEPTOR"/>
    <property type="match status" value="1"/>
</dbReference>
<evidence type="ECO:0000256" key="6">
    <source>
        <dbReference type="ARBA" id="ARBA00022692"/>
    </source>
</evidence>
<keyword evidence="4 14" id="KW-1134">Transmembrane beta strand</keyword>
<accession>A0A1Q6A2Z5</accession>
<dbReference type="Gene3D" id="2.170.130.10">
    <property type="entry name" value="TonB-dependent receptor, plug domain"/>
    <property type="match status" value="1"/>
</dbReference>
<keyword evidence="8" id="KW-0408">Iron</keyword>
<dbReference type="InterPro" id="IPR036942">
    <property type="entry name" value="Beta-barrel_TonB_sf"/>
</dbReference>
<keyword evidence="6 14" id="KW-0812">Transmembrane</keyword>
<dbReference type="NCBIfam" id="TIGR01783">
    <property type="entry name" value="TonB-siderophor"/>
    <property type="match status" value="1"/>
</dbReference>
<evidence type="ECO:0000256" key="3">
    <source>
        <dbReference type="ARBA" id="ARBA00022448"/>
    </source>
</evidence>
<dbReference type="EMBL" id="MPPL01000001">
    <property type="protein sequence ID" value="OKS88383.1"/>
    <property type="molecule type" value="Genomic_DNA"/>
</dbReference>
<comment type="caution">
    <text evidence="18">The sequence shown here is derived from an EMBL/GenBank/DDBJ whole genome shotgun (WGS) entry which is preliminary data.</text>
</comment>
<keyword evidence="13 14" id="KW-0998">Cell outer membrane</keyword>
<evidence type="ECO:0000256" key="15">
    <source>
        <dbReference type="RuleBase" id="RU003357"/>
    </source>
</evidence>
<dbReference type="PROSITE" id="PS52016">
    <property type="entry name" value="TONB_DEPENDENT_REC_3"/>
    <property type="match status" value="1"/>
</dbReference>
<dbReference type="Proteomes" id="UP000186720">
    <property type="component" value="Unassembled WGS sequence"/>
</dbReference>
<evidence type="ECO:0000256" key="10">
    <source>
        <dbReference type="ARBA" id="ARBA00023077"/>
    </source>
</evidence>
<evidence type="ECO:0008006" key="20">
    <source>
        <dbReference type="Google" id="ProtNLM"/>
    </source>
</evidence>
<evidence type="ECO:0000256" key="11">
    <source>
        <dbReference type="ARBA" id="ARBA00023136"/>
    </source>
</evidence>
<comment type="similarity">
    <text evidence="2 14 15">Belongs to the TonB-dependent receptor family.</text>
</comment>
<dbReference type="PANTHER" id="PTHR32552">
    <property type="entry name" value="FERRICHROME IRON RECEPTOR-RELATED"/>
    <property type="match status" value="1"/>
</dbReference>
<proteinExistence type="inferred from homology"/>
<evidence type="ECO:0000313" key="19">
    <source>
        <dbReference type="Proteomes" id="UP000186720"/>
    </source>
</evidence>
<evidence type="ECO:0000256" key="9">
    <source>
        <dbReference type="ARBA" id="ARBA00023065"/>
    </source>
</evidence>
<protein>
    <recommendedName>
        <fullName evidence="20">TonB-dependent receptor plug domain-containing protein</fullName>
    </recommendedName>
</protein>
<evidence type="ECO:0000256" key="13">
    <source>
        <dbReference type="ARBA" id="ARBA00023237"/>
    </source>
</evidence>
<feature type="domain" description="TonB-dependent receptor-like beta-barrel" evidence="16">
    <location>
        <begin position="300"/>
        <end position="762"/>
    </location>
</feature>
<dbReference type="GO" id="GO:0030246">
    <property type="term" value="F:carbohydrate binding"/>
    <property type="evidence" value="ECO:0007669"/>
    <property type="project" value="InterPro"/>
</dbReference>
<evidence type="ECO:0000256" key="7">
    <source>
        <dbReference type="ARBA" id="ARBA00022729"/>
    </source>
</evidence>
<dbReference type="InterPro" id="IPR000531">
    <property type="entry name" value="Beta-barrel_TonB"/>
</dbReference>
<organism evidence="18 19">
    <name type="scientific">Mucilaginibacter polytrichastri</name>
    <dbReference type="NCBI Taxonomy" id="1302689"/>
    <lineage>
        <taxon>Bacteria</taxon>
        <taxon>Pseudomonadati</taxon>
        <taxon>Bacteroidota</taxon>
        <taxon>Sphingobacteriia</taxon>
        <taxon>Sphingobacteriales</taxon>
        <taxon>Sphingobacteriaceae</taxon>
        <taxon>Mucilaginibacter</taxon>
    </lineage>
</organism>
<keyword evidence="9" id="KW-0406">Ion transport</keyword>
<keyword evidence="12" id="KW-0675">Receptor</keyword>
<dbReference type="Pfam" id="PF13715">
    <property type="entry name" value="CarbopepD_reg_2"/>
    <property type="match status" value="1"/>
</dbReference>
<keyword evidence="10 15" id="KW-0798">TonB box</keyword>
<keyword evidence="11 14" id="KW-0472">Membrane</keyword>
<dbReference type="InterPro" id="IPR039426">
    <property type="entry name" value="TonB-dep_rcpt-like"/>
</dbReference>
<dbReference type="SUPFAM" id="SSF56935">
    <property type="entry name" value="Porins"/>
    <property type="match status" value="1"/>
</dbReference>
<comment type="subcellular location">
    <subcellularLocation>
        <location evidence="1 14">Cell outer membrane</location>
        <topology evidence="1 14">Multi-pass membrane protein</topology>
    </subcellularLocation>
</comment>
<dbReference type="SUPFAM" id="SSF49452">
    <property type="entry name" value="Starch-binding domain-like"/>
    <property type="match status" value="1"/>
</dbReference>
<dbReference type="InterPro" id="IPR037066">
    <property type="entry name" value="Plug_dom_sf"/>
</dbReference>
<feature type="domain" description="TonB-dependent receptor plug" evidence="17">
    <location>
        <begin position="126"/>
        <end position="223"/>
    </location>
</feature>
<name>A0A1Q6A2Z5_9SPHI</name>
<keyword evidence="5" id="KW-0410">Iron transport</keyword>
<reference evidence="18 19" key="1">
    <citation type="submission" date="2016-11" db="EMBL/GenBank/DDBJ databases">
        <title>Whole Genome Sequencing of Mucilaginibacter polytrichastri RG4-7(T) isolated from the moss sample.</title>
        <authorList>
            <person name="Li Y."/>
        </authorList>
    </citation>
    <scope>NUCLEOTIDE SEQUENCE [LARGE SCALE GENOMIC DNA]</scope>
    <source>
        <strain evidence="18 19">RG4-7</strain>
    </source>
</reference>
<keyword evidence="19" id="KW-1185">Reference proteome</keyword>